<reference evidence="1 2" key="1">
    <citation type="journal article" date="2015" name="Genome Biol. Evol.">
        <title>Comparative Genomics of a Bacterivorous Green Alga Reveals Evolutionary Causalities and Consequences of Phago-Mixotrophic Mode of Nutrition.</title>
        <authorList>
            <person name="Burns J.A."/>
            <person name="Paasch A."/>
            <person name="Narechania A."/>
            <person name="Kim E."/>
        </authorList>
    </citation>
    <scope>NUCLEOTIDE SEQUENCE [LARGE SCALE GENOMIC DNA]</scope>
    <source>
        <strain evidence="1 2">PLY_AMNH</strain>
    </source>
</reference>
<protein>
    <submittedName>
        <fullName evidence="1">Uncharacterized protein</fullName>
    </submittedName>
</protein>
<sequence length="258" mass="29034">MGLFWNRKGVITSATRAAGAAVRDECGYAYETTWSHTDGEASLIARVSAEYMQIDHVAWESVNRAALQCGRMCYLANDLDLKNRCMLLCMHRVEPATPTTSPQPPKIDGAASTNVGDEEVLRARDRALAQSVEYVWRQRTKHATTFVSEAGKRHWDDATLKRLIPLCEATARDSRVRSIINSDGDGGLVAIQITCAHFVPFATLQAIAQEAPRMVCDDRRLRVDVRMHEATLVVTFDNKNHYESRQSNKRQKIDLERE</sequence>
<dbReference type="AlphaFoldDB" id="A0AAE0F323"/>
<proteinExistence type="predicted"/>
<keyword evidence="2" id="KW-1185">Reference proteome</keyword>
<comment type="caution">
    <text evidence="1">The sequence shown here is derived from an EMBL/GenBank/DDBJ whole genome shotgun (WGS) entry which is preliminary data.</text>
</comment>
<dbReference type="EMBL" id="LGRX02027229">
    <property type="protein sequence ID" value="KAK3249654.1"/>
    <property type="molecule type" value="Genomic_DNA"/>
</dbReference>
<accession>A0AAE0F323</accession>
<name>A0AAE0F323_9CHLO</name>
<dbReference type="Proteomes" id="UP001190700">
    <property type="component" value="Unassembled WGS sequence"/>
</dbReference>
<evidence type="ECO:0000313" key="2">
    <source>
        <dbReference type="Proteomes" id="UP001190700"/>
    </source>
</evidence>
<evidence type="ECO:0000313" key="1">
    <source>
        <dbReference type="EMBL" id="KAK3249654.1"/>
    </source>
</evidence>
<gene>
    <name evidence="1" type="ORF">CYMTET_40934</name>
</gene>
<organism evidence="1 2">
    <name type="scientific">Cymbomonas tetramitiformis</name>
    <dbReference type="NCBI Taxonomy" id="36881"/>
    <lineage>
        <taxon>Eukaryota</taxon>
        <taxon>Viridiplantae</taxon>
        <taxon>Chlorophyta</taxon>
        <taxon>Pyramimonadophyceae</taxon>
        <taxon>Pyramimonadales</taxon>
        <taxon>Pyramimonadaceae</taxon>
        <taxon>Cymbomonas</taxon>
    </lineage>
</organism>